<dbReference type="GO" id="GO:0044010">
    <property type="term" value="P:single-species biofilm formation"/>
    <property type="evidence" value="ECO:0007669"/>
    <property type="project" value="TreeGrafter"/>
</dbReference>
<organism evidence="2 3">
    <name type="scientific">Clostridium fessum</name>
    <dbReference type="NCBI Taxonomy" id="2126740"/>
    <lineage>
        <taxon>Bacteria</taxon>
        <taxon>Bacillati</taxon>
        <taxon>Bacillota</taxon>
        <taxon>Clostridia</taxon>
        <taxon>Eubacteriales</taxon>
        <taxon>Clostridiaceae</taxon>
        <taxon>Clostridium</taxon>
    </lineage>
</organism>
<sequence>MRKADVIIPTFKPGDKLEKLLRRLLEQSVPVGRVIIMNTEEKYWDAERFESLFEGEDTKLTVCHIRQSEFDHGRTRHEGILKSDADVCICMTHDCVPYDRNLVKELLEALDASERVAAAYARQLPAADCGVIERYTRDFNYPAVSRLKGKEDEDELGIKTYFCSNVCAAYRRNIYLKLGGFTKKTIFNEDMIFAGHAVEAGYQIAYAADAQVIHSHNYTAMQQLHRNFDLGVSQADHPEVFGRLHSEGEGIRLVKKTAKWLVENGHVLLLPQLVMASGSKYAGYWLGKHYKKLPEGLIRSLTMNPAYWEGEAGDGR</sequence>
<keyword evidence="3" id="KW-1185">Reference proteome</keyword>
<name>A0A2T3FQV2_9CLOT</name>
<evidence type="ECO:0000313" key="2">
    <source>
        <dbReference type="EMBL" id="PST37631.1"/>
    </source>
</evidence>
<dbReference type="RefSeq" id="WP_107000711.1">
    <property type="nucleotide sequence ID" value="NZ_PYLO01000002.1"/>
</dbReference>
<dbReference type="GO" id="GO:0016740">
    <property type="term" value="F:transferase activity"/>
    <property type="evidence" value="ECO:0007669"/>
    <property type="project" value="UniProtKB-KW"/>
</dbReference>
<feature type="domain" description="Glycosyltransferase 2-like" evidence="1">
    <location>
        <begin position="6"/>
        <end position="177"/>
    </location>
</feature>
<proteinExistence type="predicted"/>
<dbReference type="EMBL" id="PYLO01000002">
    <property type="protein sequence ID" value="PST37631.1"/>
    <property type="molecule type" value="Genomic_DNA"/>
</dbReference>
<dbReference type="Gene3D" id="3.90.550.10">
    <property type="entry name" value="Spore Coat Polysaccharide Biosynthesis Protein SpsA, Chain A"/>
    <property type="match status" value="1"/>
</dbReference>
<dbReference type="InterPro" id="IPR050834">
    <property type="entry name" value="Glycosyltransf_2"/>
</dbReference>
<dbReference type="PANTHER" id="PTHR43685">
    <property type="entry name" value="GLYCOSYLTRANSFERASE"/>
    <property type="match status" value="1"/>
</dbReference>
<accession>A0A2T3FQV2</accession>
<dbReference type="SUPFAM" id="SSF53448">
    <property type="entry name" value="Nucleotide-diphospho-sugar transferases"/>
    <property type="match status" value="1"/>
</dbReference>
<dbReference type="InterPro" id="IPR029044">
    <property type="entry name" value="Nucleotide-diphossugar_trans"/>
</dbReference>
<evidence type="ECO:0000313" key="3">
    <source>
        <dbReference type="Proteomes" id="UP000241048"/>
    </source>
</evidence>
<dbReference type="Pfam" id="PF00535">
    <property type="entry name" value="Glycos_transf_2"/>
    <property type="match status" value="1"/>
</dbReference>
<comment type="caution">
    <text evidence="2">The sequence shown here is derived from an EMBL/GenBank/DDBJ whole genome shotgun (WGS) entry which is preliminary data.</text>
</comment>
<protein>
    <submittedName>
        <fullName evidence="2">Glycosyl transferase family 2</fullName>
    </submittedName>
</protein>
<dbReference type="PANTHER" id="PTHR43685:SF13">
    <property type="entry name" value="O ANTIGEN BIOSYNTHESIS RHAMNOSYLTRANSFERASE RFBN"/>
    <property type="match status" value="1"/>
</dbReference>
<evidence type="ECO:0000259" key="1">
    <source>
        <dbReference type="Pfam" id="PF00535"/>
    </source>
</evidence>
<keyword evidence="2" id="KW-0808">Transferase</keyword>
<gene>
    <name evidence="2" type="ORF">C7U56_06995</name>
</gene>
<dbReference type="InterPro" id="IPR001173">
    <property type="entry name" value="Glyco_trans_2-like"/>
</dbReference>
<reference evidence="2 3" key="1">
    <citation type="submission" date="2018-03" db="EMBL/GenBank/DDBJ databases">
        <title>Lachnoclostridium SNUG30386 gen.nov., sp.nov., isolated from human faeces.</title>
        <authorList>
            <person name="Seo B."/>
            <person name="Jeon K."/>
            <person name="Ko G."/>
        </authorList>
    </citation>
    <scope>NUCLEOTIDE SEQUENCE [LARGE SCALE GENOMIC DNA]</scope>
    <source>
        <strain evidence="2 3">SNUG30386</strain>
    </source>
</reference>
<dbReference type="Proteomes" id="UP000241048">
    <property type="component" value="Unassembled WGS sequence"/>
</dbReference>
<dbReference type="AlphaFoldDB" id="A0A2T3FQV2"/>